<evidence type="ECO:0000313" key="2">
    <source>
        <dbReference type="EMBL" id="CEL55628.1"/>
    </source>
</evidence>
<feature type="compositionally biased region" description="Polar residues" evidence="1">
    <location>
        <begin position="59"/>
        <end position="77"/>
    </location>
</feature>
<gene>
    <name evidence="2" type="ORF">RSOLAG1IB_01640</name>
</gene>
<feature type="compositionally biased region" description="Polar residues" evidence="1">
    <location>
        <begin position="121"/>
        <end position="138"/>
    </location>
</feature>
<name>A0A0B7FHF7_THACB</name>
<feature type="compositionally biased region" description="Low complexity" evidence="1">
    <location>
        <begin position="150"/>
        <end position="174"/>
    </location>
</feature>
<keyword evidence="3" id="KW-1185">Reference proteome</keyword>
<sequence>MAINTAHIVSQYAQPKPRGFQWSPRPLKLAKSYPVPSPRARTLTALPSPDAPQPVVLVQNEQQGESSPAEETSQEVSESLPGEGQLETASSSSDSRSPSSTNPELIAEPGMSPEDFLRNALPSTHTFSQPTPTVTPSHSRLDVSPHRLRPSSSMSNISSSSNRSRPPSAMSVSSRARRSSSRTSVRQSTAPSLSATST</sequence>
<protein>
    <submittedName>
        <fullName evidence="2">Uncharacterized protein</fullName>
    </submittedName>
</protein>
<reference evidence="2 3" key="1">
    <citation type="submission" date="2014-11" db="EMBL/GenBank/DDBJ databases">
        <authorList>
            <person name="Wibberg Daniel"/>
        </authorList>
    </citation>
    <scope>NUCLEOTIDE SEQUENCE [LARGE SCALE GENOMIC DNA]</scope>
    <source>
        <strain evidence="2">Rhizoctonia solani AG1-IB 7/3/14</strain>
    </source>
</reference>
<dbReference type="EMBL" id="LN679101">
    <property type="protein sequence ID" value="CEL55628.1"/>
    <property type="molecule type" value="Genomic_DNA"/>
</dbReference>
<dbReference type="Proteomes" id="UP000059188">
    <property type="component" value="Unassembled WGS sequence"/>
</dbReference>
<dbReference type="OrthoDB" id="3259432at2759"/>
<feature type="region of interest" description="Disordered" evidence="1">
    <location>
        <begin position="1"/>
        <end position="198"/>
    </location>
</feature>
<evidence type="ECO:0000313" key="3">
    <source>
        <dbReference type="Proteomes" id="UP000059188"/>
    </source>
</evidence>
<accession>A0A0B7FHF7</accession>
<feature type="compositionally biased region" description="Low complexity" evidence="1">
    <location>
        <begin position="90"/>
        <end position="100"/>
    </location>
</feature>
<dbReference type="AlphaFoldDB" id="A0A0B7FHF7"/>
<organism evidence="2 3">
    <name type="scientific">Thanatephorus cucumeris (strain AG1-IB / isolate 7/3/14)</name>
    <name type="common">Lettuce bottom rot fungus</name>
    <name type="synonym">Rhizoctonia solani</name>
    <dbReference type="NCBI Taxonomy" id="1108050"/>
    <lineage>
        <taxon>Eukaryota</taxon>
        <taxon>Fungi</taxon>
        <taxon>Dikarya</taxon>
        <taxon>Basidiomycota</taxon>
        <taxon>Agaricomycotina</taxon>
        <taxon>Agaricomycetes</taxon>
        <taxon>Cantharellales</taxon>
        <taxon>Ceratobasidiaceae</taxon>
        <taxon>Rhizoctonia</taxon>
        <taxon>Rhizoctonia solani AG-1</taxon>
    </lineage>
</organism>
<evidence type="ECO:0000256" key="1">
    <source>
        <dbReference type="SAM" id="MobiDB-lite"/>
    </source>
</evidence>
<proteinExistence type="predicted"/>